<dbReference type="STRING" id="1266370.NITGR_380012"/>
<reference evidence="2 3" key="1">
    <citation type="journal article" date="2013" name="Front. Microbiol.">
        <title>The genome of Nitrospina gracilis illuminates the metabolism and evolution of the major marine nitrite oxidizer.</title>
        <authorList>
            <person name="Luecker S."/>
            <person name="Nowka B."/>
            <person name="Rattei T."/>
            <person name="Spieck E."/>
            <person name="and Daims H."/>
        </authorList>
    </citation>
    <scope>NUCLEOTIDE SEQUENCE [LARGE SCALE GENOMIC DNA]</scope>
    <source>
        <strain evidence="2 3">3/211</strain>
    </source>
</reference>
<dbReference type="AlphaFoldDB" id="M1ZBZ4"/>
<protein>
    <recommendedName>
        <fullName evidence="4">DUF5610 domain-containing protein</fullName>
    </recommendedName>
</protein>
<feature type="compositionally biased region" description="Low complexity" evidence="1">
    <location>
        <begin position="229"/>
        <end position="249"/>
    </location>
</feature>
<evidence type="ECO:0008006" key="4">
    <source>
        <dbReference type="Google" id="ProtNLM"/>
    </source>
</evidence>
<proteinExistence type="predicted"/>
<accession>M1ZBZ4</accession>
<gene>
    <name evidence="2" type="ORF">NITGR_380012</name>
</gene>
<evidence type="ECO:0000313" key="2">
    <source>
        <dbReference type="EMBL" id="CCQ90771.1"/>
    </source>
</evidence>
<feature type="region of interest" description="Disordered" evidence="1">
    <location>
        <begin position="220"/>
        <end position="257"/>
    </location>
</feature>
<sequence>MEIRPISENSAILAHQGVKVNAGISLSGDLNLTTQEGDKVQISFGSDRAVSGSRSQTRTADGSVVERFSLTAIAASRYSVTVQGDLNEDELASIQRLVDLVDPLAADFFAGRDIDLAGSATTLADNLGAIQELSLELEKTTFASVQGTRFSRAPQGGSAGNPSLQQGFPDISNVRDFPALVESVLDAVFSKFAAGKLDEASIVHQFGDFLEFLKDRLQFPKEDGGDTVETSTPGPAPTESAPSASSNNPVEFPDSDN</sequence>
<dbReference type="EMBL" id="CAQJ01000042">
    <property type="protein sequence ID" value="CCQ90771.1"/>
    <property type="molecule type" value="Genomic_DNA"/>
</dbReference>
<keyword evidence="3" id="KW-1185">Reference proteome</keyword>
<evidence type="ECO:0000256" key="1">
    <source>
        <dbReference type="SAM" id="MobiDB-lite"/>
    </source>
</evidence>
<dbReference type="InParanoid" id="M1ZBZ4"/>
<dbReference type="Proteomes" id="UP000011704">
    <property type="component" value="Unassembled WGS sequence"/>
</dbReference>
<dbReference type="HOGENOM" id="CLU_1081102_0_0_0"/>
<evidence type="ECO:0000313" key="3">
    <source>
        <dbReference type="Proteomes" id="UP000011704"/>
    </source>
</evidence>
<organism evidence="2 3">
    <name type="scientific">Nitrospina gracilis (strain 3/211)</name>
    <dbReference type="NCBI Taxonomy" id="1266370"/>
    <lineage>
        <taxon>Bacteria</taxon>
        <taxon>Pseudomonadati</taxon>
        <taxon>Nitrospinota/Tectimicrobiota group</taxon>
        <taxon>Nitrospinota</taxon>
        <taxon>Nitrospinia</taxon>
        <taxon>Nitrospinales</taxon>
        <taxon>Nitrospinaceae</taxon>
        <taxon>Nitrospina</taxon>
    </lineage>
</organism>
<name>M1ZBZ4_NITG3</name>
<comment type="caution">
    <text evidence="2">The sequence shown here is derived from an EMBL/GenBank/DDBJ whole genome shotgun (WGS) entry which is preliminary data.</text>
</comment>